<dbReference type="GO" id="GO:0009055">
    <property type="term" value="F:electron transfer activity"/>
    <property type="evidence" value="ECO:0007669"/>
    <property type="project" value="TreeGrafter"/>
</dbReference>
<dbReference type="Proteomes" id="UP000035170">
    <property type="component" value="Unassembled WGS sequence"/>
</dbReference>
<dbReference type="PATRIC" id="fig|34073.19.peg.6162"/>
<keyword evidence="5" id="KW-0411">Iron-sulfur</keyword>
<comment type="similarity">
    <text evidence="1">Belongs to the adrenodoxin/putidaredoxin family.</text>
</comment>
<evidence type="ECO:0000256" key="2">
    <source>
        <dbReference type="ARBA" id="ARBA00022714"/>
    </source>
</evidence>
<comment type="cofactor">
    <cofactor evidence="6">
        <name>[2Fe-2S] cluster</name>
        <dbReference type="ChEBI" id="CHEBI:190135"/>
    </cofactor>
</comment>
<dbReference type="InterPro" id="IPR001041">
    <property type="entry name" value="2Fe-2S_ferredoxin-type"/>
</dbReference>
<dbReference type="AlphaFoldDB" id="A0A0H2LWC4"/>
<dbReference type="GO" id="GO:0051537">
    <property type="term" value="F:2 iron, 2 sulfur cluster binding"/>
    <property type="evidence" value="ECO:0007669"/>
    <property type="project" value="UniProtKB-KW"/>
</dbReference>
<name>A0A0H2LWC4_VARPD</name>
<keyword evidence="2" id="KW-0001">2Fe-2S</keyword>
<dbReference type="InterPro" id="IPR012675">
    <property type="entry name" value="Beta-grasp_dom_sf"/>
</dbReference>
<dbReference type="Gene3D" id="3.10.20.30">
    <property type="match status" value="1"/>
</dbReference>
<dbReference type="Pfam" id="PF00111">
    <property type="entry name" value="Fer2"/>
    <property type="match status" value="1"/>
</dbReference>
<keyword evidence="4" id="KW-0408">Iron</keyword>
<dbReference type="PANTHER" id="PTHR23426">
    <property type="entry name" value="FERREDOXIN/ADRENODOXIN"/>
    <property type="match status" value="1"/>
</dbReference>
<accession>A0A0H2LWC4</accession>
<dbReference type="GO" id="GO:0046872">
    <property type="term" value="F:metal ion binding"/>
    <property type="evidence" value="ECO:0007669"/>
    <property type="project" value="UniProtKB-KW"/>
</dbReference>
<evidence type="ECO:0000256" key="6">
    <source>
        <dbReference type="ARBA" id="ARBA00034078"/>
    </source>
</evidence>
<protein>
    <submittedName>
        <fullName evidence="8">Rhodocoxin</fullName>
    </submittedName>
</protein>
<dbReference type="GO" id="GO:0140647">
    <property type="term" value="P:P450-containing electron transport chain"/>
    <property type="evidence" value="ECO:0007669"/>
    <property type="project" value="InterPro"/>
</dbReference>
<dbReference type="CDD" id="cd00207">
    <property type="entry name" value="fer2"/>
    <property type="match status" value="1"/>
</dbReference>
<evidence type="ECO:0000259" key="7">
    <source>
        <dbReference type="PROSITE" id="PS51085"/>
    </source>
</evidence>
<keyword evidence="3" id="KW-0479">Metal-binding</keyword>
<evidence type="ECO:0000256" key="4">
    <source>
        <dbReference type="ARBA" id="ARBA00023004"/>
    </source>
</evidence>
<dbReference type="EMBL" id="JZWI01000043">
    <property type="protein sequence ID" value="KLN52832.1"/>
    <property type="molecule type" value="Genomic_DNA"/>
</dbReference>
<gene>
    <name evidence="8" type="primary">thcC3</name>
    <name evidence="8" type="ORF">VPARA_60020</name>
</gene>
<evidence type="ECO:0000256" key="3">
    <source>
        <dbReference type="ARBA" id="ARBA00022723"/>
    </source>
</evidence>
<organism evidence="8 9">
    <name type="scientific">Variovorax paradoxus</name>
    <dbReference type="NCBI Taxonomy" id="34073"/>
    <lineage>
        <taxon>Bacteria</taxon>
        <taxon>Pseudomonadati</taxon>
        <taxon>Pseudomonadota</taxon>
        <taxon>Betaproteobacteria</taxon>
        <taxon>Burkholderiales</taxon>
        <taxon>Comamonadaceae</taxon>
        <taxon>Variovorax</taxon>
    </lineage>
</organism>
<evidence type="ECO:0000256" key="5">
    <source>
        <dbReference type="ARBA" id="ARBA00023014"/>
    </source>
</evidence>
<evidence type="ECO:0000313" key="9">
    <source>
        <dbReference type="Proteomes" id="UP000035170"/>
    </source>
</evidence>
<dbReference type="SUPFAM" id="SSF54292">
    <property type="entry name" value="2Fe-2S ferredoxin-like"/>
    <property type="match status" value="1"/>
</dbReference>
<sequence length="107" mass="11502">MPHVIYIHSNGERHEVEVPIGQNLMTAATSHDIEGIVGDCGGAMSCATCHVMVEEPFAALLPVPDDTENQMLDFTAAPREANSRLCCQIVMSDVLDGIAVRIADPQL</sequence>
<feature type="domain" description="2Fe-2S ferredoxin-type" evidence="7">
    <location>
        <begin position="3"/>
        <end position="106"/>
    </location>
</feature>
<comment type="caution">
    <text evidence="8">The sequence shown here is derived from an EMBL/GenBank/DDBJ whole genome shotgun (WGS) entry which is preliminary data.</text>
</comment>
<dbReference type="PROSITE" id="PS00814">
    <property type="entry name" value="ADX"/>
    <property type="match status" value="1"/>
</dbReference>
<evidence type="ECO:0000313" key="8">
    <source>
        <dbReference type="EMBL" id="KLN52832.1"/>
    </source>
</evidence>
<proteinExistence type="inferred from homology"/>
<reference evidence="8 9" key="1">
    <citation type="submission" date="2015-03" db="EMBL/GenBank/DDBJ databases">
        <title>Genome sequence of Variovorax paradoxus TBEA6.</title>
        <authorList>
            <person name="Poehlein A."/>
            <person name="Schuldes J."/>
            <person name="Wuebbeler J.H."/>
            <person name="Hiessl S."/>
            <person name="Steinbuechel A."/>
            <person name="Daniel R."/>
        </authorList>
    </citation>
    <scope>NUCLEOTIDE SEQUENCE [LARGE SCALE GENOMIC DNA]</scope>
    <source>
        <strain evidence="8 9">TBEA6</strain>
    </source>
</reference>
<dbReference type="RefSeq" id="WP_047787160.1">
    <property type="nucleotide sequence ID" value="NZ_JZWI01000043.1"/>
</dbReference>
<dbReference type="PANTHER" id="PTHR23426:SF65">
    <property type="entry name" value="FERREDOXIN-2, MITOCHONDRIAL"/>
    <property type="match status" value="1"/>
</dbReference>
<keyword evidence="9" id="KW-1185">Reference proteome</keyword>
<dbReference type="PROSITE" id="PS51085">
    <property type="entry name" value="2FE2S_FER_2"/>
    <property type="match status" value="1"/>
</dbReference>
<dbReference type="InterPro" id="IPR001055">
    <property type="entry name" value="Adrenodoxin-like"/>
</dbReference>
<dbReference type="InterPro" id="IPR018298">
    <property type="entry name" value="Adrenodoxin_Fe-S_BS"/>
</dbReference>
<dbReference type="PRINTS" id="PR00355">
    <property type="entry name" value="ADRENODOXIN"/>
</dbReference>
<evidence type="ECO:0000256" key="1">
    <source>
        <dbReference type="ARBA" id="ARBA00010914"/>
    </source>
</evidence>
<dbReference type="InterPro" id="IPR036010">
    <property type="entry name" value="2Fe-2S_ferredoxin-like_sf"/>
</dbReference>